<accession>A0A5P9NGG6</accession>
<evidence type="ECO:0000256" key="4">
    <source>
        <dbReference type="ARBA" id="ARBA00023136"/>
    </source>
</evidence>
<feature type="transmembrane region" description="Helical" evidence="5">
    <location>
        <begin position="73"/>
        <end position="91"/>
    </location>
</feature>
<feature type="transmembrane region" description="Helical" evidence="5">
    <location>
        <begin position="160"/>
        <end position="176"/>
    </location>
</feature>
<name>A0A5P9NGG6_9GAMM</name>
<dbReference type="Gene3D" id="1.10.3730.20">
    <property type="match status" value="1"/>
</dbReference>
<keyword evidence="4 5" id="KW-0472">Membrane</keyword>
<dbReference type="EMBL" id="CP036422">
    <property type="protein sequence ID" value="QFU74646.1"/>
    <property type="molecule type" value="Genomic_DNA"/>
</dbReference>
<evidence type="ECO:0000256" key="3">
    <source>
        <dbReference type="ARBA" id="ARBA00022989"/>
    </source>
</evidence>
<keyword evidence="2 5" id="KW-0812">Transmembrane</keyword>
<evidence type="ECO:0000256" key="2">
    <source>
        <dbReference type="ARBA" id="ARBA00022692"/>
    </source>
</evidence>
<evidence type="ECO:0000256" key="5">
    <source>
        <dbReference type="SAM" id="Phobius"/>
    </source>
</evidence>
<dbReference type="KEGG" id="halc:EY643_02685"/>
<keyword evidence="8" id="KW-1185">Reference proteome</keyword>
<dbReference type="Proteomes" id="UP000326287">
    <property type="component" value="Chromosome"/>
</dbReference>
<feature type="transmembrane region" description="Helical" evidence="5">
    <location>
        <begin position="112"/>
        <end position="129"/>
    </location>
</feature>
<feature type="domain" description="EamA" evidence="6">
    <location>
        <begin position="187"/>
        <end position="316"/>
    </location>
</feature>
<organism evidence="7 8">
    <name type="scientific">Halioglobus maricola</name>
    <dbReference type="NCBI Taxonomy" id="2601894"/>
    <lineage>
        <taxon>Bacteria</taxon>
        <taxon>Pseudomonadati</taxon>
        <taxon>Pseudomonadota</taxon>
        <taxon>Gammaproteobacteria</taxon>
        <taxon>Cellvibrionales</taxon>
        <taxon>Halieaceae</taxon>
        <taxon>Halioglobus</taxon>
    </lineage>
</organism>
<evidence type="ECO:0000313" key="8">
    <source>
        <dbReference type="Proteomes" id="UP000326287"/>
    </source>
</evidence>
<keyword evidence="3 5" id="KW-1133">Transmembrane helix</keyword>
<dbReference type="InterPro" id="IPR037185">
    <property type="entry name" value="EmrE-like"/>
</dbReference>
<reference evidence="7 8" key="1">
    <citation type="submission" date="2019-02" db="EMBL/GenBank/DDBJ databases">
        <authorList>
            <person name="Li S.-H."/>
        </authorList>
    </citation>
    <scope>NUCLEOTIDE SEQUENCE [LARGE SCALE GENOMIC DNA]</scope>
    <source>
        <strain evidence="7 8">IMCC14385</strain>
    </source>
</reference>
<gene>
    <name evidence="7" type="ORF">EY643_02685</name>
</gene>
<dbReference type="PANTHER" id="PTHR22911:SF6">
    <property type="entry name" value="SOLUTE CARRIER FAMILY 35 MEMBER G1"/>
    <property type="match status" value="1"/>
</dbReference>
<dbReference type="Pfam" id="PF00892">
    <property type="entry name" value="EamA"/>
    <property type="match status" value="2"/>
</dbReference>
<feature type="transmembrane region" description="Helical" evidence="5">
    <location>
        <begin position="303"/>
        <end position="322"/>
    </location>
</feature>
<dbReference type="SUPFAM" id="SSF103481">
    <property type="entry name" value="Multidrug resistance efflux transporter EmrE"/>
    <property type="match status" value="2"/>
</dbReference>
<evidence type="ECO:0000259" key="6">
    <source>
        <dbReference type="Pfam" id="PF00892"/>
    </source>
</evidence>
<dbReference type="OrthoDB" id="148351at2"/>
<dbReference type="PANTHER" id="PTHR22911">
    <property type="entry name" value="ACYL-MALONYL CONDENSING ENZYME-RELATED"/>
    <property type="match status" value="1"/>
</dbReference>
<feature type="transmembrane region" description="Helical" evidence="5">
    <location>
        <begin position="43"/>
        <end position="61"/>
    </location>
</feature>
<feature type="transmembrane region" description="Helical" evidence="5">
    <location>
        <begin position="182"/>
        <end position="204"/>
    </location>
</feature>
<feature type="transmembrane region" description="Helical" evidence="5">
    <location>
        <begin position="216"/>
        <end position="236"/>
    </location>
</feature>
<comment type="subcellular location">
    <subcellularLocation>
        <location evidence="1">Membrane</location>
        <topology evidence="1">Multi-pass membrane protein</topology>
    </subcellularLocation>
</comment>
<proteinExistence type="predicted"/>
<dbReference type="InterPro" id="IPR000620">
    <property type="entry name" value="EamA_dom"/>
</dbReference>
<feature type="domain" description="EamA" evidence="6">
    <location>
        <begin position="43"/>
        <end position="176"/>
    </location>
</feature>
<sequence length="339" mass="36985">MLELLLACPKGVSIHHHPPYRSIGIPLSPTTKPAAQRSNTFRAVAWMMLALFCFCMLAVASRELTRDMGTVQILFWRSLLGVTMMSVLLYSRGHLNRTGLRPELAPWHLLRNGAHFAGQCAWLLAIAALPLAEVFALEFTTPFWAALLAAIFMGEAMNRGRWASVVLGLVGVLVILRPGTAAINPASLIMLAGAVGFGISVIVTRKLTLLLYGTRHAFMLVLWYMTAMQCLFALVLLLPSPGLPPADAWPWMVAAAVAALVAHYCLTRALSYADAAIVMPIDYLRLPLIMVTAWLLYDEAVTVWLVAGSALIVCGNAMGLYMETVRKRSASTAPGERLR</sequence>
<evidence type="ECO:0000256" key="1">
    <source>
        <dbReference type="ARBA" id="ARBA00004141"/>
    </source>
</evidence>
<protein>
    <submittedName>
        <fullName evidence="7">DMT family transporter</fullName>
    </submittedName>
</protein>
<evidence type="ECO:0000313" key="7">
    <source>
        <dbReference type="EMBL" id="QFU74646.1"/>
    </source>
</evidence>
<feature type="transmembrane region" description="Helical" evidence="5">
    <location>
        <begin position="278"/>
        <end position="297"/>
    </location>
</feature>
<dbReference type="GO" id="GO:0016020">
    <property type="term" value="C:membrane"/>
    <property type="evidence" value="ECO:0007669"/>
    <property type="project" value="UniProtKB-SubCell"/>
</dbReference>
<feature type="transmembrane region" description="Helical" evidence="5">
    <location>
        <begin position="248"/>
        <end position="266"/>
    </location>
</feature>
<dbReference type="AlphaFoldDB" id="A0A5P9NGG6"/>